<dbReference type="InterPro" id="IPR013384">
    <property type="entry name" value="Flagell_FlgL"/>
</dbReference>
<keyword evidence="8" id="KW-1185">Reference proteome</keyword>
<dbReference type="GO" id="GO:0009424">
    <property type="term" value="C:bacterial-type flagellum hook"/>
    <property type="evidence" value="ECO:0007669"/>
    <property type="project" value="InterPro"/>
</dbReference>
<dbReference type="InterPro" id="IPR001029">
    <property type="entry name" value="Flagellin_N"/>
</dbReference>
<evidence type="ECO:0000256" key="3">
    <source>
        <dbReference type="ARBA" id="ARBA00005709"/>
    </source>
</evidence>
<evidence type="ECO:0000313" key="8">
    <source>
        <dbReference type="Proteomes" id="UP000239898"/>
    </source>
</evidence>
<dbReference type="InterPro" id="IPR001492">
    <property type="entry name" value="Flagellin"/>
</dbReference>
<dbReference type="OrthoDB" id="9768249at2"/>
<dbReference type="PANTHER" id="PTHR42792">
    <property type="entry name" value="FLAGELLIN"/>
    <property type="match status" value="1"/>
</dbReference>
<dbReference type="Proteomes" id="UP000239898">
    <property type="component" value="Unassembled WGS sequence"/>
</dbReference>
<dbReference type="NCBIfam" id="TIGR02550">
    <property type="entry name" value="flagell_flgL"/>
    <property type="match status" value="1"/>
</dbReference>
<keyword evidence="5" id="KW-0975">Bacterial flagellum</keyword>
<evidence type="ECO:0000259" key="6">
    <source>
        <dbReference type="Pfam" id="PF00669"/>
    </source>
</evidence>
<comment type="caution">
    <text evidence="7">The sequence shown here is derived from an EMBL/GenBank/DDBJ whole genome shotgun (WGS) entry which is preliminary data.</text>
</comment>
<gene>
    <name evidence="7" type="primary">flgL</name>
    <name evidence="7" type="ORF">XthCFBP4691_11730</name>
</gene>
<comment type="subcellular location">
    <subcellularLocation>
        <location evidence="1">Bacterial flagellum</location>
    </subcellularLocation>
    <subcellularLocation>
        <location evidence="2">Secreted</location>
    </subcellularLocation>
</comment>
<keyword evidence="7" id="KW-0966">Cell projection</keyword>
<evidence type="ECO:0000256" key="5">
    <source>
        <dbReference type="ARBA" id="ARBA00023143"/>
    </source>
</evidence>
<reference evidence="7 8" key="1">
    <citation type="submission" date="2016-08" db="EMBL/GenBank/DDBJ databases">
        <title>Evolution of the type three secretion system and type three effector repertoires in Xanthomonas.</title>
        <authorList>
            <person name="Merda D."/>
            <person name="Briand M."/>
            <person name="Bosis E."/>
            <person name="Rousseau C."/>
            <person name="Portier P."/>
            <person name="Jacques M.-A."/>
            <person name="Fischer-Le Saux M."/>
        </authorList>
    </citation>
    <scope>NUCLEOTIDE SEQUENCE [LARGE SCALE GENOMIC DNA]</scope>
    <source>
        <strain evidence="7 8">CFBP 4691</strain>
    </source>
</reference>
<dbReference type="Gene3D" id="1.20.1330.10">
    <property type="entry name" value="f41 fragment of flagellin, N-terminal domain"/>
    <property type="match status" value="2"/>
</dbReference>
<dbReference type="EMBL" id="MIGX01000052">
    <property type="protein sequence ID" value="PPT90581.1"/>
    <property type="molecule type" value="Genomic_DNA"/>
</dbReference>
<dbReference type="GO" id="GO:0005198">
    <property type="term" value="F:structural molecule activity"/>
    <property type="evidence" value="ECO:0007669"/>
    <property type="project" value="InterPro"/>
</dbReference>
<keyword evidence="4" id="KW-0964">Secreted</keyword>
<dbReference type="GO" id="GO:0071973">
    <property type="term" value="P:bacterial-type flagellum-dependent cell motility"/>
    <property type="evidence" value="ECO:0007669"/>
    <property type="project" value="InterPro"/>
</dbReference>
<dbReference type="RefSeq" id="WP_128420586.1">
    <property type="nucleotide sequence ID" value="NZ_CP049017.1"/>
</dbReference>
<name>A0A2S6ZE93_9XANT</name>
<dbReference type="Pfam" id="PF00669">
    <property type="entry name" value="Flagellin_N"/>
    <property type="match status" value="1"/>
</dbReference>
<sequence>MSSNRISTGMMYSQSVNNMLGKQAKISHLEQQLASGKRLVTAADDPVASGTAVNLDRAVAELARFGDNANNIQNRLGLQENALSQTGDLMARVNDLTVQANSSALTNDDRKAIASELKSLHASLLSLSNSTDGSGRYLFGGTADASAPFAVVDGKVVYSGDQTQRSVEVAPDTQVADALPGSEIFMRIRTGDGTVDAHAASGNTGTGLLLNFSRDAGSGSWNGGSYSVAFTAADAYEVRDGSGAVVKTGTYKAGEDISFAGLKMRVDGAPAVGDSFQIGASTNKDVFSTITNLVNALSSDPVTAADKAALQNTLQSSMRDIGQASAKMIDARAAGGAQLAAIDNAAELRASNEVTLKTTLSSLRDLDYADAIGQYQLEQAALKAAQTIFTQMQSMSLFNKLG</sequence>
<accession>A0A2S6ZE93</accession>
<feature type="domain" description="Flagellin N-terminal" evidence="6">
    <location>
        <begin position="6"/>
        <end position="142"/>
    </location>
</feature>
<dbReference type="SUPFAM" id="SSF64518">
    <property type="entry name" value="Phase 1 flagellin"/>
    <property type="match status" value="1"/>
</dbReference>
<keyword evidence="7" id="KW-0282">Flagellum</keyword>
<proteinExistence type="inferred from homology"/>
<evidence type="ECO:0000256" key="4">
    <source>
        <dbReference type="ARBA" id="ARBA00022525"/>
    </source>
</evidence>
<dbReference type="AlphaFoldDB" id="A0A2S6ZE93"/>
<dbReference type="GO" id="GO:0005576">
    <property type="term" value="C:extracellular region"/>
    <property type="evidence" value="ECO:0007669"/>
    <property type="project" value="UniProtKB-SubCell"/>
</dbReference>
<organism evidence="7 8">
    <name type="scientific">Xanthomonas theicola</name>
    <dbReference type="NCBI Taxonomy" id="56464"/>
    <lineage>
        <taxon>Bacteria</taxon>
        <taxon>Pseudomonadati</taxon>
        <taxon>Pseudomonadota</taxon>
        <taxon>Gammaproteobacteria</taxon>
        <taxon>Lysobacterales</taxon>
        <taxon>Lysobacteraceae</taxon>
        <taxon>Xanthomonas</taxon>
    </lineage>
</organism>
<evidence type="ECO:0000256" key="1">
    <source>
        <dbReference type="ARBA" id="ARBA00004365"/>
    </source>
</evidence>
<comment type="similarity">
    <text evidence="3">Belongs to the bacterial flagellin family.</text>
</comment>
<keyword evidence="7" id="KW-0969">Cilium</keyword>
<evidence type="ECO:0000256" key="2">
    <source>
        <dbReference type="ARBA" id="ARBA00004613"/>
    </source>
</evidence>
<dbReference type="PANTHER" id="PTHR42792:SF1">
    <property type="entry name" value="FLAGELLAR HOOK-ASSOCIATED PROTEIN 3"/>
    <property type="match status" value="1"/>
</dbReference>
<protein>
    <submittedName>
        <fullName evidence="7">Flagellar hook-associated protein 3</fullName>
    </submittedName>
</protein>
<evidence type="ECO:0000313" key="7">
    <source>
        <dbReference type="EMBL" id="PPT90581.1"/>
    </source>
</evidence>